<evidence type="ECO:0000259" key="6">
    <source>
        <dbReference type="PROSITE" id="PS51084"/>
    </source>
</evidence>
<organism evidence="7 8">
    <name type="scientific">Actinomyces ruminicola</name>
    <dbReference type="NCBI Taxonomy" id="332524"/>
    <lineage>
        <taxon>Bacteria</taxon>
        <taxon>Bacillati</taxon>
        <taxon>Actinomycetota</taxon>
        <taxon>Actinomycetes</taxon>
        <taxon>Actinomycetales</taxon>
        <taxon>Actinomycetaceae</taxon>
        <taxon>Actinomyces</taxon>
    </lineage>
</organism>
<reference evidence="8" key="1">
    <citation type="submission" date="2016-10" db="EMBL/GenBank/DDBJ databases">
        <authorList>
            <person name="Varghese N."/>
            <person name="Submissions S."/>
        </authorList>
    </citation>
    <scope>NUCLEOTIDE SEQUENCE [LARGE SCALE GENOMIC DNA]</scope>
    <source>
        <strain evidence="8">DSM 27982</strain>
    </source>
</reference>
<dbReference type="SUPFAM" id="SSF54197">
    <property type="entry name" value="HIT-like"/>
    <property type="match status" value="1"/>
</dbReference>
<keyword evidence="8" id="KW-1185">Reference proteome</keyword>
<proteinExistence type="predicted"/>
<evidence type="ECO:0000256" key="1">
    <source>
        <dbReference type="ARBA" id="ARBA00022741"/>
    </source>
</evidence>
<dbReference type="PROSITE" id="PS51084">
    <property type="entry name" value="HIT_2"/>
    <property type="match status" value="1"/>
</dbReference>
<feature type="domain" description="HIT" evidence="6">
    <location>
        <begin position="74"/>
        <end position="182"/>
    </location>
</feature>
<feature type="short sequence motif" description="Histidine triad motif" evidence="4">
    <location>
        <begin position="167"/>
        <end position="171"/>
    </location>
</feature>
<dbReference type="STRING" id="332524.SAMN04487766_11150"/>
<keyword evidence="1" id="KW-0547">Nucleotide-binding</keyword>
<dbReference type="CDD" id="cd01275">
    <property type="entry name" value="FHIT"/>
    <property type="match status" value="1"/>
</dbReference>
<feature type="active site" description="Tele-AMP-histidine intermediate" evidence="2">
    <location>
        <position position="169"/>
    </location>
</feature>
<evidence type="ECO:0000256" key="3">
    <source>
        <dbReference type="PIRSR" id="PIRSR639383-2"/>
    </source>
</evidence>
<protein>
    <submittedName>
        <fullName evidence="7">ATP adenylyltransferase</fullName>
    </submittedName>
</protein>
<keyword evidence="7" id="KW-0808">Transferase</keyword>
<gene>
    <name evidence="7" type="ORF">SAMN05216355_10649</name>
</gene>
<dbReference type="InterPro" id="IPR052908">
    <property type="entry name" value="AP-4-A_phosphorylase"/>
</dbReference>
<dbReference type="InterPro" id="IPR036265">
    <property type="entry name" value="HIT-like_sf"/>
</dbReference>
<dbReference type="Pfam" id="PF01230">
    <property type="entry name" value="HIT"/>
    <property type="match status" value="1"/>
</dbReference>
<dbReference type="EMBL" id="FNIM01000006">
    <property type="protein sequence ID" value="SDN54269.1"/>
    <property type="molecule type" value="Genomic_DNA"/>
</dbReference>
<keyword evidence="7" id="KW-0548">Nucleotidyltransferase</keyword>
<dbReference type="InterPro" id="IPR011146">
    <property type="entry name" value="HIT-like"/>
</dbReference>
<dbReference type="GO" id="GO:0000166">
    <property type="term" value="F:nucleotide binding"/>
    <property type="evidence" value="ECO:0007669"/>
    <property type="project" value="UniProtKB-KW"/>
</dbReference>
<dbReference type="GO" id="GO:0016779">
    <property type="term" value="F:nucleotidyltransferase activity"/>
    <property type="evidence" value="ECO:0007669"/>
    <property type="project" value="UniProtKB-KW"/>
</dbReference>
<dbReference type="InterPro" id="IPR039383">
    <property type="entry name" value="FHIT"/>
</dbReference>
<dbReference type="Gene3D" id="3.30.428.10">
    <property type="entry name" value="HIT-like"/>
    <property type="match status" value="1"/>
</dbReference>
<evidence type="ECO:0000256" key="5">
    <source>
        <dbReference type="SAM" id="MobiDB-lite"/>
    </source>
</evidence>
<evidence type="ECO:0000313" key="7">
    <source>
        <dbReference type="EMBL" id="SDN54269.1"/>
    </source>
</evidence>
<evidence type="ECO:0000256" key="2">
    <source>
        <dbReference type="PIRSR" id="PIRSR639383-1"/>
    </source>
</evidence>
<feature type="region of interest" description="Disordered" evidence="5">
    <location>
        <begin position="1"/>
        <end position="23"/>
    </location>
</feature>
<feature type="binding site" evidence="3">
    <location>
        <position position="99"/>
    </location>
    <ligand>
        <name>substrate</name>
    </ligand>
</feature>
<evidence type="ECO:0000313" key="8">
    <source>
        <dbReference type="Proteomes" id="UP000198541"/>
    </source>
</evidence>
<accession>A0A1H0C8T6</accession>
<name>A0A1H0C8T6_9ACTO</name>
<dbReference type="Proteomes" id="UP000198541">
    <property type="component" value="Unassembled WGS sequence"/>
</dbReference>
<dbReference type="PANTHER" id="PTHR42997:SF1">
    <property type="entry name" value="AP-4-A PHOSPHORYLASE"/>
    <property type="match status" value="1"/>
</dbReference>
<dbReference type="PANTHER" id="PTHR42997">
    <property type="entry name" value="HIT FAMILY HYDROLASE"/>
    <property type="match status" value="1"/>
</dbReference>
<sequence>MTDQADVPESLGAPSGAGPLDELTGTVVDGVRIEAPFQPADTPDPFGRLWTPHRMVYIGGQNKPADDSAAQCPFCAAPGRSDTDALIVHRGESAYVLMNLYPYNTGHLLICPYRHVSDWTEATEAERADIGRLTARAMEVVRAVSHPHGFNLGMNQGQVAGAGIAAHLHQHVVPRWTGDANFMPIIGKTKPVPQLLGDQRDQLAAAWDTAPTGLDADRPVGPNH</sequence>
<feature type="binding site" evidence="3">
    <location>
        <position position="171"/>
    </location>
    <ligand>
        <name>substrate</name>
    </ligand>
</feature>
<evidence type="ECO:0000256" key="4">
    <source>
        <dbReference type="PROSITE-ProRule" id="PRU00464"/>
    </source>
</evidence>
<dbReference type="AlphaFoldDB" id="A0A1H0C8T6"/>